<evidence type="ECO:0000256" key="1">
    <source>
        <dbReference type="SAM" id="MobiDB-lite"/>
    </source>
</evidence>
<dbReference type="Proteomes" id="UP000764110">
    <property type="component" value="Unassembled WGS sequence"/>
</dbReference>
<feature type="compositionally biased region" description="Polar residues" evidence="1">
    <location>
        <begin position="317"/>
        <end position="337"/>
    </location>
</feature>
<organism evidence="2 3">
    <name type="scientific">Metarhizium humberi</name>
    <dbReference type="NCBI Taxonomy" id="2596975"/>
    <lineage>
        <taxon>Eukaryota</taxon>
        <taxon>Fungi</taxon>
        <taxon>Dikarya</taxon>
        <taxon>Ascomycota</taxon>
        <taxon>Pezizomycotina</taxon>
        <taxon>Sordariomycetes</taxon>
        <taxon>Hypocreomycetidae</taxon>
        <taxon>Hypocreales</taxon>
        <taxon>Clavicipitaceae</taxon>
        <taxon>Metarhizium</taxon>
    </lineage>
</organism>
<reference evidence="2 3" key="1">
    <citation type="submission" date="2020-07" db="EMBL/GenBank/DDBJ databases">
        <title>Metarhizium humberi genome.</title>
        <authorList>
            <person name="Lysoe E."/>
        </authorList>
    </citation>
    <scope>NUCLEOTIDE SEQUENCE [LARGE SCALE GENOMIC DNA]</scope>
    <source>
        <strain evidence="2 3">ESALQ1638</strain>
    </source>
</reference>
<feature type="region of interest" description="Disordered" evidence="1">
    <location>
        <begin position="246"/>
        <end position="270"/>
    </location>
</feature>
<name>A0A9P8S4X1_9HYPO</name>
<dbReference type="EMBL" id="JACEFI010000017">
    <property type="protein sequence ID" value="KAH0594212.1"/>
    <property type="molecule type" value="Genomic_DNA"/>
</dbReference>
<gene>
    <name evidence="2" type="ORF">MHUMG1_08051</name>
</gene>
<sequence>MFSRSLSAARVTIRDFFHGSLSHRRRSKKTCWREQVDEWGRAASKNEVSQEEERRKEIPASDDSFFTSCSVQSNITDVPIHSEENAIIRDGPRRTVDVQHVSVPPESYTKLDSTLFAYNAMLGCSHGEKTDLYAWLKGHHRNCGPQSDCSLLLWKLEAQDLNSSNTEGDNHGNGRVFSVPRPGYEATTRWGDESRLHGAAGPISRGESEEISTARHTQADCGFSGYYNGEDICTGLQRKSIEPTAAPVEDGADSTDAYVSDGEDSGRISPGTYRLWTTGCAKGQKNPRQSTEDCGVCHVETAGLHTAYEQVDLIPDDTTTASCPSISSGESKNNGQKSKPLIE</sequence>
<dbReference type="AlphaFoldDB" id="A0A9P8S4X1"/>
<proteinExistence type="predicted"/>
<comment type="caution">
    <text evidence="2">The sequence shown here is derived from an EMBL/GenBank/DDBJ whole genome shotgun (WGS) entry which is preliminary data.</text>
</comment>
<evidence type="ECO:0000313" key="3">
    <source>
        <dbReference type="Proteomes" id="UP000764110"/>
    </source>
</evidence>
<evidence type="ECO:0000313" key="2">
    <source>
        <dbReference type="EMBL" id="KAH0594212.1"/>
    </source>
</evidence>
<accession>A0A9P8S4X1</accession>
<protein>
    <submittedName>
        <fullName evidence="2">Uncharacterized protein</fullName>
    </submittedName>
</protein>
<keyword evidence="3" id="KW-1185">Reference proteome</keyword>
<feature type="region of interest" description="Disordered" evidence="1">
    <location>
        <begin position="315"/>
        <end position="343"/>
    </location>
</feature>